<dbReference type="PANTHER" id="PTHR30419">
    <property type="entry name" value="HTH-TYPE TRANSCRIPTIONAL REGULATOR YBHD"/>
    <property type="match status" value="1"/>
</dbReference>
<dbReference type="InterPro" id="IPR036388">
    <property type="entry name" value="WH-like_DNA-bd_sf"/>
</dbReference>
<keyword evidence="4" id="KW-0804">Transcription</keyword>
<dbReference type="PANTHER" id="PTHR30419:SF2">
    <property type="entry name" value="LYSR FAMILY TRANSCRIPTIONAL REGULATOR"/>
    <property type="match status" value="1"/>
</dbReference>
<reference evidence="6 7" key="1">
    <citation type="submission" date="2020-06" db="EMBL/GenBank/DDBJ databases">
        <title>Description of novel acetic acid bacteria.</title>
        <authorList>
            <person name="Sombolestani A."/>
        </authorList>
    </citation>
    <scope>NUCLEOTIDE SEQUENCE [LARGE SCALE GENOMIC DNA]</scope>
    <source>
        <strain evidence="6 7">LMG 26838</strain>
    </source>
</reference>
<evidence type="ECO:0000259" key="5">
    <source>
        <dbReference type="PROSITE" id="PS50931"/>
    </source>
</evidence>
<dbReference type="GO" id="GO:0003700">
    <property type="term" value="F:DNA-binding transcription factor activity"/>
    <property type="evidence" value="ECO:0007669"/>
    <property type="project" value="InterPro"/>
</dbReference>
<name>A0A850NRQ8_9PROT</name>
<keyword evidence="3" id="KW-0238">DNA-binding</keyword>
<dbReference type="Pfam" id="PF03466">
    <property type="entry name" value="LysR_substrate"/>
    <property type="match status" value="1"/>
</dbReference>
<evidence type="ECO:0000313" key="6">
    <source>
        <dbReference type="EMBL" id="NVN30890.1"/>
    </source>
</evidence>
<dbReference type="Pfam" id="PF00126">
    <property type="entry name" value="HTH_1"/>
    <property type="match status" value="1"/>
</dbReference>
<accession>A0A850NRQ8</accession>
<dbReference type="Proteomes" id="UP000565205">
    <property type="component" value="Unassembled WGS sequence"/>
</dbReference>
<sequence>MRREIFVLHSRILLYLDTVARCGSIRKAGAQLNVASTAINRQILALEEELGTPLFQRLPRKLVLTAAGEILIAHVRDTLKGMVQARRLIDDMRGLHRGELVIAAMAGPTSAILPRALAELRRSHRNLLVHLRMCGHRELMEAVQQGEADLGIGFDLPRETGLRVLASRAVHLGAVVRRDHPLAREGGISLADCGAWPLVVADASMAIRPHLDALHARLNLRLVPAMETNSIAFMRQMVLAEDAITFLTPFDIIEEASAGSLVFLPLRERSQWPQHLALLAHASNANPFLHLLVERITQILDSAPGRGPDRTLAAAPTVG</sequence>
<dbReference type="AlphaFoldDB" id="A0A850NRQ8"/>
<proteinExistence type="inferred from homology"/>
<dbReference type="InterPro" id="IPR050950">
    <property type="entry name" value="HTH-type_LysR_regulators"/>
</dbReference>
<dbReference type="PROSITE" id="PS50931">
    <property type="entry name" value="HTH_LYSR"/>
    <property type="match status" value="1"/>
</dbReference>
<gene>
    <name evidence="6" type="ORF">HUK83_11170</name>
</gene>
<feature type="domain" description="HTH lysR-type" evidence="5">
    <location>
        <begin position="8"/>
        <end position="65"/>
    </location>
</feature>
<dbReference type="GO" id="GO:0003677">
    <property type="term" value="F:DNA binding"/>
    <property type="evidence" value="ECO:0007669"/>
    <property type="project" value="UniProtKB-KW"/>
</dbReference>
<dbReference type="EMBL" id="JABXXQ010000240">
    <property type="protein sequence ID" value="NVN30890.1"/>
    <property type="molecule type" value="Genomic_DNA"/>
</dbReference>
<comment type="caution">
    <text evidence="6">The sequence shown here is derived from an EMBL/GenBank/DDBJ whole genome shotgun (WGS) entry which is preliminary data.</text>
</comment>
<evidence type="ECO:0000256" key="3">
    <source>
        <dbReference type="ARBA" id="ARBA00023125"/>
    </source>
</evidence>
<dbReference type="InterPro" id="IPR005119">
    <property type="entry name" value="LysR_subst-bd"/>
</dbReference>
<evidence type="ECO:0000256" key="4">
    <source>
        <dbReference type="ARBA" id="ARBA00023163"/>
    </source>
</evidence>
<dbReference type="GO" id="GO:0005829">
    <property type="term" value="C:cytosol"/>
    <property type="evidence" value="ECO:0007669"/>
    <property type="project" value="TreeGrafter"/>
</dbReference>
<dbReference type="Gene3D" id="1.10.10.10">
    <property type="entry name" value="Winged helix-like DNA-binding domain superfamily/Winged helix DNA-binding domain"/>
    <property type="match status" value="1"/>
</dbReference>
<dbReference type="SUPFAM" id="SSF46785">
    <property type="entry name" value="Winged helix' DNA-binding domain"/>
    <property type="match status" value="1"/>
</dbReference>
<dbReference type="InterPro" id="IPR000847">
    <property type="entry name" value="LysR_HTH_N"/>
</dbReference>
<organism evidence="6 7">
    <name type="scientific">Endobacter medicaginis</name>
    <dbReference type="NCBI Taxonomy" id="1181271"/>
    <lineage>
        <taxon>Bacteria</taxon>
        <taxon>Pseudomonadati</taxon>
        <taxon>Pseudomonadota</taxon>
        <taxon>Alphaproteobacteria</taxon>
        <taxon>Acetobacterales</taxon>
        <taxon>Acetobacteraceae</taxon>
        <taxon>Endobacter</taxon>
    </lineage>
</organism>
<dbReference type="InterPro" id="IPR036390">
    <property type="entry name" value="WH_DNA-bd_sf"/>
</dbReference>
<comment type="similarity">
    <text evidence="1">Belongs to the LysR transcriptional regulatory family.</text>
</comment>
<dbReference type="SUPFAM" id="SSF53850">
    <property type="entry name" value="Periplasmic binding protein-like II"/>
    <property type="match status" value="1"/>
</dbReference>
<protein>
    <submittedName>
        <fullName evidence="6">LysR family transcriptional regulator</fullName>
    </submittedName>
</protein>
<evidence type="ECO:0000256" key="2">
    <source>
        <dbReference type="ARBA" id="ARBA00023015"/>
    </source>
</evidence>
<evidence type="ECO:0000256" key="1">
    <source>
        <dbReference type="ARBA" id="ARBA00009437"/>
    </source>
</evidence>
<keyword evidence="2" id="KW-0805">Transcription regulation</keyword>
<dbReference type="Gene3D" id="3.40.190.290">
    <property type="match status" value="1"/>
</dbReference>
<evidence type="ECO:0000313" key="7">
    <source>
        <dbReference type="Proteomes" id="UP000565205"/>
    </source>
</evidence>